<evidence type="ECO:0000313" key="1">
    <source>
        <dbReference type="EMBL" id="KAJ4450082.1"/>
    </source>
</evidence>
<keyword evidence="2" id="KW-1185">Reference proteome</keyword>
<sequence>MENMMKMNYGKNTWKKKSNSDFIDYYKYYLEDVKQAIQLMKSNRVPGEDGMPTELFKYAGEELSSHILSRIF</sequence>
<name>A0ABQ8TVG7_PERAM</name>
<evidence type="ECO:0000313" key="2">
    <source>
        <dbReference type="Proteomes" id="UP001148838"/>
    </source>
</evidence>
<comment type="caution">
    <text evidence="1">The sequence shown here is derived from an EMBL/GenBank/DDBJ whole genome shotgun (WGS) entry which is preliminary data.</text>
</comment>
<reference evidence="1 2" key="1">
    <citation type="journal article" date="2022" name="Allergy">
        <title>Genome assembly and annotation of Periplaneta americana reveal a comprehensive cockroach allergen profile.</title>
        <authorList>
            <person name="Wang L."/>
            <person name="Xiong Q."/>
            <person name="Saelim N."/>
            <person name="Wang L."/>
            <person name="Nong W."/>
            <person name="Wan A.T."/>
            <person name="Shi M."/>
            <person name="Liu X."/>
            <person name="Cao Q."/>
            <person name="Hui J.H.L."/>
            <person name="Sookrung N."/>
            <person name="Leung T.F."/>
            <person name="Tungtrongchitr A."/>
            <person name="Tsui S.K.W."/>
        </authorList>
    </citation>
    <scope>NUCLEOTIDE SEQUENCE [LARGE SCALE GENOMIC DNA]</scope>
    <source>
        <strain evidence="1">PWHHKU_190912</strain>
    </source>
</reference>
<dbReference type="Proteomes" id="UP001148838">
    <property type="component" value="Unassembled WGS sequence"/>
</dbReference>
<accession>A0ABQ8TVG7</accession>
<proteinExistence type="predicted"/>
<organism evidence="1 2">
    <name type="scientific">Periplaneta americana</name>
    <name type="common">American cockroach</name>
    <name type="synonym">Blatta americana</name>
    <dbReference type="NCBI Taxonomy" id="6978"/>
    <lineage>
        <taxon>Eukaryota</taxon>
        <taxon>Metazoa</taxon>
        <taxon>Ecdysozoa</taxon>
        <taxon>Arthropoda</taxon>
        <taxon>Hexapoda</taxon>
        <taxon>Insecta</taxon>
        <taxon>Pterygota</taxon>
        <taxon>Neoptera</taxon>
        <taxon>Polyneoptera</taxon>
        <taxon>Dictyoptera</taxon>
        <taxon>Blattodea</taxon>
        <taxon>Blattoidea</taxon>
        <taxon>Blattidae</taxon>
        <taxon>Blattinae</taxon>
        <taxon>Periplaneta</taxon>
    </lineage>
</organism>
<gene>
    <name evidence="1" type="ORF">ANN_01489</name>
</gene>
<dbReference type="EMBL" id="JAJSOF020000003">
    <property type="protein sequence ID" value="KAJ4450082.1"/>
    <property type="molecule type" value="Genomic_DNA"/>
</dbReference>
<protein>
    <submittedName>
        <fullName evidence="1">Uncharacterized protein</fullName>
    </submittedName>
</protein>